<dbReference type="PANTHER" id="PTHR30244:SF36">
    <property type="entry name" value="3-OXO-GLUCOSE-6-PHOSPHATE:GLUTAMATE AMINOTRANSFERASE"/>
    <property type="match status" value="1"/>
</dbReference>
<dbReference type="Gene3D" id="3.40.640.10">
    <property type="entry name" value="Type I PLP-dependent aspartate aminotransferase-like (Major domain)"/>
    <property type="match status" value="1"/>
</dbReference>
<evidence type="ECO:0000256" key="3">
    <source>
        <dbReference type="PIRSR" id="PIRSR000390-1"/>
    </source>
</evidence>
<evidence type="ECO:0000256" key="2">
    <source>
        <dbReference type="ARBA" id="ARBA00037999"/>
    </source>
</evidence>
<dbReference type="InterPro" id="IPR000653">
    <property type="entry name" value="DegT/StrS_aminotransferase"/>
</dbReference>
<evidence type="ECO:0000313" key="6">
    <source>
        <dbReference type="EMBL" id="MBC8316493.1"/>
    </source>
</evidence>
<feature type="modified residue" description="N6-(pyridoxal phosphate)lysine" evidence="4">
    <location>
        <position position="199"/>
    </location>
</feature>
<dbReference type="Proteomes" id="UP000614424">
    <property type="component" value="Unassembled WGS sequence"/>
</dbReference>
<accession>A0A8J6TDE9</accession>
<evidence type="ECO:0000256" key="4">
    <source>
        <dbReference type="PIRSR" id="PIRSR000390-2"/>
    </source>
</evidence>
<sequence length="396" mass="43006">MNVPLLDLKAQLDPIRDEIQAAINTTIDSICYILGPEIERLEKDVAAYSGSLAGVGVSSGTDALLAALMAMGVKDGDLVLTSPYTFFATMGSILRLGAEPLFVDIDPVTFNIDPEKAAALLDDPAIARRVKVLLPVHLYGQCVDMAPLMDLAQKHGLLVLEDAAQAIGAVYPVVQNGETVWKAAGSIGDAGCFSFFPSKNLGCMGDGGMIITSNLDMAEELRILRVHGGAPKYHHGVIGGNFRLDAIQAAVLNVKLKYLPEWHAARRRNAGRYQQMFTQAGIVDSGDVSLPAAVYADKAGPQPTVDYHIYNQYVIRAKDRDALRDYLLSQGIGVEIYYPIPLHQQKCVAHLPLSIMSYPESEKAAAETLALPIYPELTEEMQEYVVNRIAAFYKAK</sequence>
<keyword evidence="1 4" id="KW-0663">Pyridoxal phosphate</keyword>
<dbReference type="Pfam" id="PF01041">
    <property type="entry name" value="DegT_DnrJ_EryC1"/>
    <property type="match status" value="1"/>
</dbReference>
<dbReference type="PANTHER" id="PTHR30244">
    <property type="entry name" value="TRANSAMINASE"/>
    <property type="match status" value="1"/>
</dbReference>
<evidence type="ECO:0000256" key="5">
    <source>
        <dbReference type="RuleBase" id="RU004508"/>
    </source>
</evidence>
<organism evidence="6 7">
    <name type="scientific">Candidatus Desulfobia pelagia</name>
    <dbReference type="NCBI Taxonomy" id="2841692"/>
    <lineage>
        <taxon>Bacteria</taxon>
        <taxon>Pseudomonadati</taxon>
        <taxon>Thermodesulfobacteriota</taxon>
        <taxon>Desulfobulbia</taxon>
        <taxon>Desulfobulbales</taxon>
        <taxon>Desulfobulbaceae</taxon>
        <taxon>Candidatus Desulfobia</taxon>
    </lineage>
</organism>
<reference evidence="6 7" key="1">
    <citation type="submission" date="2020-08" db="EMBL/GenBank/DDBJ databases">
        <title>Bridging the membrane lipid divide: bacteria of the FCB group superphylum have the potential to synthesize archaeal ether lipids.</title>
        <authorList>
            <person name="Villanueva L."/>
            <person name="Von Meijenfeldt F.A.B."/>
            <person name="Westbye A.B."/>
            <person name="Yadav S."/>
            <person name="Hopmans E.C."/>
            <person name="Dutilh B.E."/>
            <person name="Sinninghe Damste J.S."/>
        </authorList>
    </citation>
    <scope>NUCLEOTIDE SEQUENCE [LARGE SCALE GENOMIC DNA]</scope>
    <source>
        <strain evidence="6">NIOZ-UU47</strain>
    </source>
</reference>
<dbReference type="GO" id="GO:0000271">
    <property type="term" value="P:polysaccharide biosynthetic process"/>
    <property type="evidence" value="ECO:0007669"/>
    <property type="project" value="TreeGrafter"/>
</dbReference>
<keyword evidence="6" id="KW-0808">Transferase</keyword>
<gene>
    <name evidence="6" type="ORF">H8E41_01210</name>
</gene>
<dbReference type="Gene3D" id="3.90.1150.10">
    <property type="entry name" value="Aspartate Aminotransferase, domain 1"/>
    <property type="match status" value="1"/>
</dbReference>
<dbReference type="GO" id="GO:0008483">
    <property type="term" value="F:transaminase activity"/>
    <property type="evidence" value="ECO:0007669"/>
    <property type="project" value="UniProtKB-KW"/>
</dbReference>
<evidence type="ECO:0000256" key="1">
    <source>
        <dbReference type="ARBA" id="ARBA00022898"/>
    </source>
</evidence>
<name>A0A8J6TDE9_9BACT</name>
<dbReference type="InterPro" id="IPR015422">
    <property type="entry name" value="PyrdxlP-dep_Trfase_small"/>
</dbReference>
<dbReference type="SUPFAM" id="SSF53383">
    <property type="entry name" value="PLP-dependent transferases"/>
    <property type="match status" value="1"/>
</dbReference>
<protein>
    <submittedName>
        <fullName evidence="6">DegT/DnrJ/EryC1/StrS family aminotransferase</fullName>
    </submittedName>
</protein>
<dbReference type="AlphaFoldDB" id="A0A8J6TDE9"/>
<dbReference type="InterPro" id="IPR015421">
    <property type="entry name" value="PyrdxlP-dep_Trfase_major"/>
</dbReference>
<proteinExistence type="inferred from homology"/>
<dbReference type="CDD" id="cd00616">
    <property type="entry name" value="AHBA_syn"/>
    <property type="match status" value="1"/>
</dbReference>
<keyword evidence="6" id="KW-0032">Aminotransferase</keyword>
<comment type="similarity">
    <text evidence="2 5">Belongs to the DegT/DnrJ/EryC1 family.</text>
</comment>
<evidence type="ECO:0000313" key="7">
    <source>
        <dbReference type="Proteomes" id="UP000614424"/>
    </source>
</evidence>
<dbReference type="InterPro" id="IPR015424">
    <property type="entry name" value="PyrdxlP-dep_Trfase"/>
</dbReference>
<dbReference type="EMBL" id="JACNJZ010000037">
    <property type="protein sequence ID" value="MBC8316493.1"/>
    <property type="molecule type" value="Genomic_DNA"/>
</dbReference>
<dbReference type="GO" id="GO:0030170">
    <property type="term" value="F:pyridoxal phosphate binding"/>
    <property type="evidence" value="ECO:0007669"/>
    <property type="project" value="TreeGrafter"/>
</dbReference>
<comment type="caution">
    <text evidence="6">The sequence shown here is derived from an EMBL/GenBank/DDBJ whole genome shotgun (WGS) entry which is preliminary data.</text>
</comment>
<dbReference type="PIRSF" id="PIRSF000390">
    <property type="entry name" value="PLP_StrS"/>
    <property type="match status" value="1"/>
</dbReference>
<feature type="active site" description="Proton acceptor" evidence="3">
    <location>
        <position position="199"/>
    </location>
</feature>